<keyword evidence="2" id="KW-1185">Reference proteome</keyword>
<dbReference type="Proteomes" id="UP001215598">
    <property type="component" value="Unassembled WGS sequence"/>
</dbReference>
<feature type="non-terminal residue" evidence="1">
    <location>
        <position position="1"/>
    </location>
</feature>
<proteinExistence type="predicted"/>
<sequence>IILAGDLETEMSRDAMRTLRDRMRGDMGEDAVRYVEITDAPHGFVGMSVFEPQ</sequence>
<gene>
    <name evidence="1" type="ORF">B0H16DRAFT_1805029</name>
</gene>
<organism evidence="1 2">
    <name type="scientific">Mycena metata</name>
    <dbReference type="NCBI Taxonomy" id="1033252"/>
    <lineage>
        <taxon>Eukaryota</taxon>
        <taxon>Fungi</taxon>
        <taxon>Dikarya</taxon>
        <taxon>Basidiomycota</taxon>
        <taxon>Agaricomycotina</taxon>
        <taxon>Agaricomycetes</taxon>
        <taxon>Agaricomycetidae</taxon>
        <taxon>Agaricales</taxon>
        <taxon>Marasmiineae</taxon>
        <taxon>Mycenaceae</taxon>
        <taxon>Mycena</taxon>
    </lineage>
</organism>
<reference evidence="1" key="1">
    <citation type="submission" date="2023-03" db="EMBL/GenBank/DDBJ databases">
        <title>Massive genome expansion in bonnet fungi (Mycena s.s.) driven by repeated elements and novel gene families across ecological guilds.</title>
        <authorList>
            <consortium name="Lawrence Berkeley National Laboratory"/>
            <person name="Harder C.B."/>
            <person name="Miyauchi S."/>
            <person name="Viragh M."/>
            <person name="Kuo A."/>
            <person name="Thoen E."/>
            <person name="Andreopoulos B."/>
            <person name="Lu D."/>
            <person name="Skrede I."/>
            <person name="Drula E."/>
            <person name="Henrissat B."/>
            <person name="Morin E."/>
            <person name="Kohler A."/>
            <person name="Barry K."/>
            <person name="LaButti K."/>
            <person name="Morin E."/>
            <person name="Salamov A."/>
            <person name="Lipzen A."/>
            <person name="Mereny Z."/>
            <person name="Hegedus B."/>
            <person name="Baldrian P."/>
            <person name="Stursova M."/>
            <person name="Weitz H."/>
            <person name="Taylor A."/>
            <person name="Grigoriev I.V."/>
            <person name="Nagy L.G."/>
            <person name="Martin F."/>
            <person name="Kauserud H."/>
        </authorList>
    </citation>
    <scope>NUCLEOTIDE SEQUENCE</scope>
    <source>
        <strain evidence="1">CBHHK182m</strain>
    </source>
</reference>
<dbReference type="AlphaFoldDB" id="A0AAD7HA17"/>
<evidence type="ECO:0000313" key="1">
    <source>
        <dbReference type="EMBL" id="KAJ7715617.1"/>
    </source>
</evidence>
<comment type="caution">
    <text evidence="1">The sequence shown here is derived from an EMBL/GenBank/DDBJ whole genome shotgun (WGS) entry which is preliminary data.</text>
</comment>
<accession>A0AAD7HA17</accession>
<feature type="non-terminal residue" evidence="1">
    <location>
        <position position="53"/>
    </location>
</feature>
<name>A0AAD7HA17_9AGAR</name>
<dbReference type="EMBL" id="JARKIB010000304">
    <property type="protein sequence ID" value="KAJ7715617.1"/>
    <property type="molecule type" value="Genomic_DNA"/>
</dbReference>
<protein>
    <submittedName>
        <fullName evidence="1">Uncharacterized protein</fullName>
    </submittedName>
</protein>
<evidence type="ECO:0000313" key="2">
    <source>
        <dbReference type="Proteomes" id="UP001215598"/>
    </source>
</evidence>